<comment type="caution">
    <text evidence="8">The sequence shown here is derived from an EMBL/GenBank/DDBJ whole genome shotgun (WGS) entry which is preliminary data.</text>
</comment>
<dbReference type="InterPro" id="IPR036010">
    <property type="entry name" value="2Fe-2S_ferredoxin-like_sf"/>
</dbReference>
<dbReference type="EMBL" id="JWIO01000004">
    <property type="protein sequence ID" value="KLL12440.1"/>
    <property type="molecule type" value="Genomic_DNA"/>
</dbReference>
<keyword evidence="3" id="KW-0479">Metal-binding</keyword>
<dbReference type="PANTHER" id="PTHR23426">
    <property type="entry name" value="FERREDOXIN/ADRENODOXIN"/>
    <property type="match status" value="1"/>
</dbReference>
<keyword evidence="9" id="KW-1185">Reference proteome</keyword>
<dbReference type="CDD" id="cd00207">
    <property type="entry name" value="fer2"/>
    <property type="match status" value="1"/>
</dbReference>
<accession>A0ABR5F705</accession>
<gene>
    <name evidence="8" type="ORF">FrCorBMG51_03800</name>
</gene>
<organism evidence="8 9">
    <name type="scientific">Protofrankia coriariae</name>
    <dbReference type="NCBI Taxonomy" id="1562887"/>
    <lineage>
        <taxon>Bacteria</taxon>
        <taxon>Bacillati</taxon>
        <taxon>Actinomycetota</taxon>
        <taxon>Actinomycetes</taxon>
        <taxon>Frankiales</taxon>
        <taxon>Frankiaceae</taxon>
        <taxon>Protofrankia</taxon>
    </lineage>
</organism>
<dbReference type="Gene3D" id="3.10.20.30">
    <property type="match status" value="1"/>
</dbReference>
<dbReference type="InterPro" id="IPR012675">
    <property type="entry name" value="Beta-grasp_dom_sf"/>
</dbReference>
<keyword evidence="4" id="KW-0408">Iron</keyword>
<evidence type="ECO:0000256" key="5">
    <source>
        <dbReference type="ARBA" id="ARBA00023014"/>
    </source>
</evidence>
<dbReference type="PROSITE" id="PS00814">
    <property type="entry name" value="ADX"/>
    <property type="match status" value="1"/>
</dbReference>
<sequence length="107" mass="11341">MPKVTFLRPNGDAIAVDVGDGTSVMQAAVAHGVTEIVAECGGTLACATCHVYVAEEHIDRLPPVSDDEQEMLDFTAAPRETGSRLSCQLPLGPDLDGIVVRCPETQY</sequence>
<name>A0ABR5F705_9ACTN</name>
<dbReference type="SUPFAM" id="SSF54292">
    <property type="entry name" value="2Fe-2S ferredoxin-like"/>
    <property type="match status" value="1"/>
</dbReference>
<evidence type="ECO:0000313" key="9">
    <source>
        <dbReference type="Proteomes" id="UP000035425"/>
    </source>
</evidence>
<proteinExistence type="inferred from homology"/>
<evidence type="ECO:0000256" key="3">
    <source>
        <dbReference type="ARBA" id="ARBA00022723"/>
    </source>
</evidence>
<dbReference type="Proteomes" id="UP000035425">
    <property type="component" value="Unassembled WGS sequence"/>
</dbReference>
<dbReference type="PROSITE" id="PS51085">
    <property type="entry name" value="2FE2S_FER_2"/>
    <property type="match status" value="1"/>
</dbReference>
<dbReference type="InterPro" id="IPR001055">
    <property type="entry name" value="Adrenodoxin-like"/>
</dbReference>
<evidence type="ECO:0000256" key="2">
    <source>
        <dbReference type="ARBA" id="ARBA00022714"/>
    </source>
</evidence>
<comment type="cofactor">
    <cofactor evidence="6">
        <name>[2Fe-2S] cluster</name>
        <dbReference type="ChEBI" id="CHEBI:190135"/>
    </cofactor>
</comment>
<evidence type="ECO:0000256" key="6">
    <source>
        <dbReference type="ARBA" id="ARBA00034078"/>
    </source>
</evidence>
<dbReference type="PANTHER" id="PTHR23426:SF65">
    <property type="entry name" value="FERREDOXIN-2, MITOCHONDRIAL"/>
    <property type="match status" value="1"/>
</dbReference>
<dbReference type="PRINTS" id="PR00355">
    <property type="entry name" value="ADRENODOXIN"/>
</dbReference>
<feature type="domain" description="2Fe-2S ferredoxin-type" evidence="7">
    <location>
        <begin position="2"/>
        <end position="106"/>
    </location>
</feature>
<keyword evidence="5" id="KW-0411">Iron-sulfur</keyword>
<protein>
    <submittedName>
        <fullName evidence="8">Ferredoxin</fullName>
    </submittedName>
</protein>
<dbReference type="Pfam" id="PF00111">
    <property type="entry name" value="Fer2"/>
    <property type="match status" value="1"/>
</dbReference>
<evidence type="ECO:0000313" key="8">
    <source>
        <dbReference type="EMBL" id="KLL12440.1"/>
    </source>
</evidence>
<evidence type="ECO:0000256" key="4">
    <source>
        <dbReference type="ARBA" id="ARBA00023004"/>
    </source>
</evidence>
<dbReference type="InterPro" id="IPR001041">
    <property type="entry name" value="2Fe-2S_ferredoxin-type"/>
</dbReference>
<keyword evidence="2" id="KW-0001">2Fe-2S</keyword>
<comment type="similarity">
    <text evidence="1">Belongs to the adrenodoxin/putidaredoxin family.</text>
</comment>
<reference evidence="8 9" key="1">
    <citation type="submission" date="2014-12" db="EMBL/GenBank/DDBJ databases">
        <title>Frankia sp. BMG5.1 draft genome.</title>
        <authorList>
            <person name="Gtari M."/>
            <person name="Ghodhbane-Gtari F."/>
            <person name="Nouioui I."/>
            <person name="Ktari A."/>
            <person name="Hezbri K."/>
            <person name="Mimouni W."/>
            <person name="Sbissi I."/>
            <person name="Ayari A."/>
            <person name="Yamanaka T."/>
            <person name="Normand P."/>
            <person name="Tisa L.S."/>
            <person name="Boudabous A."/>
        </authorList>
    </citation>
    <scope>NUCLEOTIDE SEQUENCE [LARGE SCALE GENOMIC DNA]</scope>
    <source>
        <strain evidence="8 9">BMG5.1</strain>
    </source>
</reference>
<dbReference type="RefSeq" id="WP_047221733.1">
    <property type="nucleotide sequence ID" value="NZ_JWIO01000004.1"/>
</dbReference>
<evidence type="ECO:0000256" key="1">
    <source>
        <dbReference type="ARBA" id="ARBA00010914"/>
    </source>
</evidence>
<evidence type="ECO:0000259" key="7">
    <source>
        <dbReference type="PROSITE" id="PS51085"/>
    </source>
</evidence>
<dbReference type="InterPro" id="IPR018298">
    <property type="entry name" value="Adrenodoxin_Fe-S_BS"/>
</dbReference>